<evidence type="ECO:0000256" key="1">
    <source>
        <dbReference type="SAM" id="MobiDB-lite"/>
    </source>
</evidence>
<sequence>MNIDFYANWNGPQVAALFKAVVGMTESSGYTVFLLTMTTLGLLGVTIAAVLRWKPFEMLSWFMSVVLFYSIAFVPKITVTVEDARAMTAEVVTGVPIGLGLTAALSSKIGRFAANLFETALGDVDAAKFTKFGAVFPERAAAALAQAGPVTAETRAVLDPFLNRCVMPEILESPAKLTELMTTGNLAATVTARGWTNPARVLMIDGSPVYCDAAAEKLLTLLKTREVPAQEKLLMAKLSGGNTESAVLEAALKKAIPEAEAKMLGISRTLSESLAHAVLLTEIPGAAEREAGNFSMPLAGAVALAKAQGSLASEISFRTMGELAAAFLPKLRNLLEFILIAAFPIVLGMLVAFGAEGTRVARMYLTLFLWLALWAPIASVINYLLIHLDANPMNRIAEIYGGLTLEAADFIRDQGATSQAMAGYLMLLVPLISYLLARASDMGAASLASSMMQPAAGAAQSQSAQLSAGNVAAGNASIGNSSVNNANANKSDISTGFVAGSVTRTATAQGSVVRDSDRGQVTAVTAAASDLGVTGASTLTQGRSTQQAAADLGSVSTSRTSAYAEGVRTENADSAGWNVRRSEEASASRTSGASQTLSRGETASRSMGEHAQNTLSESSAMTEAAGFTTRSGLRLGADASESADFQPGALSGDALHRGNASNAAAALPYAGFHGSGPSGIAGFSSMPKDGREPGSRELSARASVLGNVSIGGDITTRTGAANDDQTARTQTVESGTSWRSDASQQSAESLGEETRRSSSETGAVTEGGMLTRGRSSAHTASDAAETREARSWTRSAGETSASTLGTGARLDSYLMQRAIAEYGSPEAVLEALADPAERAAFARSAMDSAEKARFVPLSGEDSSRARADAAASAAHEKLDALRTRTDAQFSGSAADVLMEGDARSLQIGSGAAEKSLASDVTQETREALLVHQGALVRAQELWKSDHHGLTSALGLLLPGGRGYASPHAIYQGLLEASERNPELRADLLKAGEARETTPRR</sequence>
<keyword evidence="2" id="KW-1133">Transmembrane helix</keyword>
<evidence type="ECO:0000313" key="5">
    <source>
        <dbReference type="Proteomes" id="UP000469462"/>
    </source>
</evidence>
<dbReference type="InterPro" id="IPR012931">
    <property type="entry name" value="TraG_N_Proteobacteria"/>
</dbReference>
<feature type="compositionally biased region" description="Polar residues" evidence="1">
    <location>
        <begin position="792"/>
        <end position="804"/>
    </location>
</feature>
<feature type="region of interest" description="Disordered" evidence="1">
    <location>
        <begin position="710"/>
        <end position="804"/>
    </location>
</feature>
<name>A0AAI9SCA3_9BURK</name>
<feature type="transmembrane region" description="Helical" evidence="2">
    <location>
        <begin position="30"/>
        <end position="51"/>
    </location>
</feature>
<feature type="transmembrane region" description="Helical" evidence="2">
    <location>
        <begin position="58"/>
        <end position="78"/>
    </location>
</feature>
<dbReference type="EMBL" id="WEHW01000024">
    <property type="protein sequence ID" value="KAB7650977.1"/>
    <property type="molecule type" value="Genomic_DNA"/>
</dbReference>
<feature type="compositionally biased region" description="Polar residues" evidence="1">
    <location>
        <begin position="538"/>
        <end position="561"/>
    </location>
</feature>
<gene>
    <name evidence="4" type="ORF">GBM96_07310</name>
</gene>
<accession>A0AAI9SCA3</accession>
<feature type="transmembrane region" description="Helical" evidence="2">
    <location>
        <begin position="367"/>
        <end position="386"/>
    </location>
</feature>
<feature type="region of interest" description="Disordered" evidence="1">
    <location>
        <begin position="538"/>
        <end position="626"/>
    </location>
</feature>
<dbReference type="AlphaFoldDB" id="A0AAI9SCA3"/>
<protein>
    <submittedName>
        <fullName evidence="4">Conjugal transfer protein TraG</fullName>
    </submittedName>
</protein>
<dbReference type="RefSeq" id="WP_152157047.1">
    <property type="nucleotide sequence ID" value="NZ_WEHW01000024.1"/>
</dbReference>
<evidence type="ECO:0000259" key="3">
    <source>
        <dbReference type="Pfam" id="PF07916"/>
    </source>
</evidence>
<feature type="transmembrane region" description="Helical" evidence="2">
    <location>
        <begin position="334"/>
        <end position="355"/>
    </location>
</feature>
<comment type="caution">
    <text evidence="4">The sequence shown here is derived from an EMBL/GenBank/DDBJ whole genome shotgun (WGS) entry which is preliminary data.</text>
</comment>
<proteinExistence type="predicted"/>
<dbReference type="Proteomes" id="UP000469462">
    <property type="component" value="Unassembled WGS sequence"/>
</dbReference>
<feature type="compositionally biased region" description="Polar residues" evidence="1">
    <location>
        <begin position="715"/>
        <end position="748"/>
    </location>
</feature>
<organism evidence="4 5">
    <name type="scientific">Sutterella seckii</name>
    <dbReference type="NCBI Taxonomy" id="1944635"/>
    <lineage>
        <taxon>Bacteria</taxon>
        <taxon>Pseudomonadati</taxon>
        <taxon>Pseudomonadota</taxon>
        <taxon>Betaproteobacteria</taxon>
        <taxon>Burkholderiales</taxon>
        <taxon>Sutterellaceae</taxon>
        <taxon>Sutterella</taxon>
    </lineage>
</organism>
<dbReference type="Pfam" id="PF07916">
    <property type="entry name" value="TraG_N"/>
    <property type="match status" value="1"/>
</dbReference>
<keyword evidence="2" id="KW-0472">Membrane</keyword>
<evidence type="ECO:0000256" key="2">
    <source>
        <dbReference type="SAM" id="Phobius"/>
    </source>
</evidence>
<keyword evidence="5" id="KW-1185">Reference proteome</keyword>
<feature type="compositionally biased region" description="Polar residues" evidence="1">
    <location>
        <begin position="595"/>
        <end position="621"/>
    </location>
</feature>
<reference evidence="4 5" key="1">
    <citation type="submission" date="2019-10" db="EMBL/GenBank/DDBJ databases">
        <title>Genome diversity of Sutterella seckii.</title>
        <authorList>
            <person name="Chaplin A.V."/>
            <person name="Sokolova S.R."/>
            <person name="Mosin K.A."/>
            <person name="Ivanova E.L."/>
            <person name="Kochetkova T.O."/>
            <person name="Goltsov A.Y."/>
            <person name="Trofimov D.Y."/>
            <person name="Efimov B.A."/>
        </authorList>
    </citation>
    <scope>NUCLEOTIDE SEQUENCE [LARGE SCALE GENOMIC DNA]</scope>
    <source>
        <strain evidence="4 5">ASD3426</strain>
    </source>
</reference>
<keyword evidence="2" id="KW-0812">Transmembrane</keyword>
<evidence type="ECO:0000313" key="4">
    <source>
        <dbReference type="EMBL" id="KAB7650977.1"/>
    </source>
</evidence>
<feature type="domain" description="TraG N-terminal Proteobacteria" evidence="3">
    <location>
        <begin position="10"/>
        <end position="455"/>
    </location>
</feature>